<accession>A0A7S6WPA4</accession>
<evidence type="ECO:0000256" key="1">
    <source>
        <dbReference type="SAM" id="MobiDB-lite"/>
    </source>
</evidence>
<keyword evidence="3" id="KW-0969">Cilium</keyword>
<evidence type="ECO:0000259" key="2">
    <source>
        <dbReference type="Pfam" id="PF04316"/>
    </source>
</evidence>
<reference evidence="3 4" key="1">
    <citation type="submission" date="2020-09" db="EMBL/GenBank/DDBJ databases">
        <title>Characterization of Treponema spp. from bovine digital dermatitis in Korea.</title>
        <authorList>
            <person name="Espiritu H.M."/>
            <person name="Cho Y.I."/>
            <person name="Mamuad L."/>
        </authorList>
    </citation>
    <scope>NUCLEOTIDE SEQUENCE [LARGE SCALE GENOMIC DNA]</scope>
    <source>
        <strain evidence="3 4">KS1</strain>
    </source>
</reference>
<evidence type="ECO:0000313" key="3">
    <source>
        <dbReference type="EMBL" id="QOW60808.1"/>
    </source>
</evidence>
<dbReference type="AlphaFoldDB" id="A0A7S6WPA4"/>
<dbReference type="InterPro" id="IPR031316">
    <property type="entry name" value="FlgM_C"/>
</dbReference>
<dbReference type="InterPro" id="IPR035890">
    <property type="entry name" value="Anti-sigma-28_factor_FlgM_sf"/>
</dbReference>
<evidence type="ECO:0000313" key="4">
    <source>
        <dbReference type="Proteomes" id="UP000593915"/>
    </source>
</evidence>
<dbReference type="SUPFAM" id="SSF101498">
    <property type="entry name" value="Anti-sigma factor FlgM"/>
    <property type="match status" value="1"/>
</dbReference>
<feature type="region of interest" description="Disordered" evidence="1">
    <location>
        <begin position="1"/>
        <end position="35"/>
    </location>
</feature>
<feature type="domain" description="Anti-sigma-28 factor FlgM C-terminal" evidence="2">
    <location>
        <begin position="30"/>
        <end position="88"/>
    </location>
</feature>
<keyword evidence="3" id="KW-0966">Cell projection</keyword>
<dbReference type="Pfam" id="PF04316">
    <property type="entry name" value="FlgM"/>
    <property type="match status" value="1"/>
</dbReference>
<sequence length="92" mass="10355">MIEKLHGIDPIKNLQNTQKTQRAEKKESSDSISLSPEAQKLSEIYIAMEAVKAAPDVRQEKIAEIMKKFEDPAYMDKVLDATADKILDAFGF</sequence>
<protein>
    <submittedName>
        <fullName evidence="3">Flagellar biosynthesis anti-sigma factor FlgM</fullName>
    </submittedName>
</protein>
<dbReference type="Proteomes" id="UP000593915">
    <property type="component" value="Chromosome"/>
</dbReference>
<keyword evidence="3" id="KW-0282">Flagellum</keyword>
<dbReference type="RefSeq" id="WP_020964626.1">
    <property type="nucleotide sequence ID" value="NZ_CP061839.1"/>
</dbReference>
<organism evidence="3 4">
    <name type="scientific">Treponema pedis</name>
    <dbReference type="NCBI Taxonomy" id="409322"/>
    <lineage>
        <taxon>Bacteria</taxon>
        <taxon>Pseudomonadati</taxon>
        <taxon>Spirochaetota</taxon>
        <taxon>Spirochaetia</taxon>
        <taxon>Spirochaetales</taxon>
        <taxon>Treponemataceae</taxon>
        <taxon>Treponema</taxon>
    </lineage>
</organism>
<name>A0A7S6WPA4_9SPIR</name>
<gene>
    <name evidence="3" type="ORF">IFE08_13660</name>
</gene>
<proteinExistence type="predicted"/>
<dbReference type="EMBL" id="CP061839">
    <property type="protein sequence ID" value="QOW60808.1"/>
    <property type="molecule type" value="Genomic_DNA"/>
</dbReference>